<protein>
    <submittedName>
        <fullName evidence="1">Uncharacterized protein</fullName>
    </submittedName>
</protein>
<accession>A0AB38W751</accession>
<gene>
    <name evidence="1" type="ORF">NCTC10119_00373</name>
</gene>
<evidence type="ECO:0000313" key="1">
    <source>
        <dbReference type="EMBL" id="VEU57105.1"/>
    </source>
</evidence>
<dbReference type="EMBL" id="LR214945">
    <property type="protein sequence ID" value="VEU57105.1"/>
    <property type="molecule type" value="Genomic_DNA"/>
</dbReference>
<name>A0AB38W751_MYCPM</name>
<proteinExistence type="predicted"/>
<organism evidence="1 2">
    <name type="scientific">Mycoplasmoides pneumoniae</name>
    <name type="common">Mycoplasma pneumoniae</name>
    <dbReference type="NCBI Taxonomy" id="2104"/>
    <lineage>
        <taxon>Bacteria</taxon>
        <taxon>Bacillati</taxon>
        <taxon>Mycoplasmatota</taxon>
        <taxon>Mycoplasmoidales</taxon>
        <taxon>Mycoplasmoidaceae</taxon>
        <taxon>Mycoplasmoides</taxon>
    </lineage>
</organism>
<dbReference type="AlphaFoldDB" id="A0AB38W751"/>
<dbReference type="Proteomes" id="UP000289557">
    <property type="component" value="Chromosome"/>
</dbReference>
<evidence type="ECO:0000313" key="2">
    <source>
        <dbReference type="Proteomes" id="UP000289557"/>
    </source>
</evidence>
<reference evidence="1 2" key="1">
    <citation type="submission" date="2019-01" db="EMBL/GenBank/DDBJ databases">
        <authorList>
            <consortium name="Pathogen Informatics"/>
        </authorList>
    </citation>
    <scope>NUCLEOTIDE SEQUENCE [LARGE SCALE GENOMIC DNA]</scope>
    <source>
        <strain evidence="1 2">NCTC10119</strain>
    </source>
</reference>
<sequence length="34" mass="3650">MCNVFINLAKQLNLVGSTAASSSFLNLFQKGVAY</sequence>